<comment type="similarity">
    <text evidence="2">Belongs to the TMEM45 family.</text>
</comment>
<reference evidence="7" key="7">
    <citation type="journal article" date="2005" name="Science">
        <title>The Transcriptional Landscape of the Mammalian Genome.</title>
        <authorList>
            <consortium name="The FANTOM Consortium"/>
            <consortium name="Riken Genome Exploration Research Group and Genome Science Group (Genome Network Project Core Group)"/>
        </authorList>
    </citation>
    <scope>NUCLEOTIDE SEQUENCE</scope>
    <source>
        <strain evidence="7">C57BL/6J</strain>
        <tissue evidence="7">Tongue</tissue>
    </source>
</reference>
<reference evidence="7" key="5">
    <citation type="journal article" date="2001" name="Nature">
        <title>Functional annotation of a full-length mouse cDNA collection.</title>
        <authorList>
            <consortium name="The RIKEN Genome Exploration Research Group Phase II Team and the FANTOM Consortium"/>
        </authorList>
    </citation>
    <scope>NUCLEOTIDE SEQUENCE</scope>
    <source>
        <strain evidence="7">C57BL/6J</strain>
        <tissue evidence="7">Tongue</tissue>
    </source>
</reference>
<proteinExistence type="evidence at transcript level"/>
<comment type="subcellular location">
    <subcellularLocation>
        <location evidence="1">Membrane</location>
        <topology evidence="1">Multi-pass membrane protein</topology>
    </subcellularLocation>
</comment>
<protein>
    <recommendedName>
        <fullName evidence="9">Transmembrane epididymal protein 1</fullName>
    </recommendedName>
</protein>
<dbReference type="PANTHER" id="PTHR46441">
    <property type="entry name" value="TRANSMEMBRANE EPIDIDYMAL FAMILY MEMBER 3"/>
    <property type="match status" value="1"/>
</dbReference>
<accession>Q9D6T4</accession>
<dbReference type="OrthoDB" id="551896at2759"/>
<evidence type="ECO:0008006" key="9">
    <source>
        <dbReference type="Google" id="ProtNLM"/>
    </source>
</evidence>
<keyword evidence="4 6" id="KW-1133">Transmembrane helix</keyword>
<evidence type="ECO:0000256" key="1">
    <source>
        <dbReference type="ARBA" id="ARBA00004141"/>
    </source>
</evidence>
<reference evidence="7" key="1">
    <citation type="journal article" date="1999" name="Methods Enzymol.">
        <title>High-efficiency full-length cDNA cloning.</title>
        <authorList>
            <person name="Carninci P."/>
            <person name="Hayashizaki Y."/>
        </authorList>
    </citation>
    <scope>NUCLEOTIDE SEQUENCE</scope>
    <source>
        <strain evidence="7">C57BL/6J</strain>
        <tissue evidence="7">Tongue</tissue>
    </source>
</reference>
<sequence length="316" mass="35942">MGTFEGHLLPGLGLLMYAIYYSSLMSLALLRKQRMLKHPLLPRKLLGCRLFLPVSYEAVVKVAIPAFATVCEYYYPLGVNRLKMIDWKDPRLFVFKDNWEHVTMFGFFILSGIADIVSQAQRAPWSVKLERAAEALTFYVVALLMISHIENKSVLEIPVHLLFVLPAFLLALLLTVEIWVPDNAPLWVLKSWMALVLSTWMLQICEMYIPFTGQPWRADNPTDLAFITIFFCWHLVLGLTLLITIYGLCSLWHHHYSSWTKTLGARYQRCLTESSSEELEKQCGSCGTGWRCVGTAAVSSVHAHLGVHSTALHPRI</sequence>
<dbReference type="AlphaFoldDB" id="Q9D6T4"/>
<reference evidence="7" key="8">
    <citation type="journal article" date="2005" name="Science">
        <title>Antisense Transcription in the Mammalian Transcriptome.</title>
        <authorList>
            <consortium name="RIKEN Genome Exploration Research Group and Genome Science Group (Genome Network Project Core Group) and the FANTOM Consortium"/>
        </authorList>
    </citation>
    <scope>NUCLEOTIDE SEQUENCE</scope>
    <source>
        <strain evidence="7">C57BL/6J</strain>
        <tissue evidence="7">Tongue</tissue>
    </source>
</reference>
<evidence type="ECO:0000256" key="4">
    <source>
        <dbReference type="ARBA" id="ARBA00022989"/>
    </source>
</evidence>
<evidence type="ECO:0000256" key="2">
    <source>
        <dbReference type="ARBA" id="ARBA00006948"/>
    </source>
</evidence>
<feature type="transmembrane region" description="Helical" evidence="6">
    <location>
        <begin position="192"/>
        <end position="212"/>
    </location>
</feature>
<keyword evidence="5 6" id="KW-0472">Membrane</keyword>
<reference evidence="7" key="6">
    <citation type="journal article" date="2002" name="Nature">
        <title>Analysis of the mouse transcriptome based on functional annotation of 60,770 full-length cDNAs.</title>
        <authorList>
            <consortium name="The FANTOM Consortium and the RIKEN Genome Exploration Research Group Phase I and II Team"/>
        </authorList>
    </citation>
    <scope>NUCLEOTIDE SEQUENCE</scope>
    <source>
        <strain evidence="7">C57BL/6J</strain>
        <tissue evidence="7">Tongue</tissue>
    </source>
</reference>
<dbReference type="PANTHER" id="PTHR46441:SF3">
    <property type="entry name" value="TRANSMEMBRANE EPIDIDYMAL FAMILY MEMBER 3"/>
    <property type="match status" value="1"/>
</dbReference>
<organism evidence="7">
    <name type="scientific">Mus musculus</name>
    <name type="common">Mouse</name>
    <dbReference type="NCBI Taxonomy" id="10090"/>
    <lineage>
        <taxon>Eukaryota</taxon>
        <taxon>Metazoa</taxon>
        <taxon>Chordata</taxon>
        <taxon>Craniata</taxon>
        <taxon>Vertebrata</taxon>
        <taxon>Euteleostomi</taxon>
        <taxon>Mammalia</taxon>
        <taxon>Eutheria</taxon>
        <taxon>Euarchontoglires</taxon>
        <taxon>Glires</taxon>
        <taxon>Rodentia</taxon>
        <taxon>Myomorpha</taxon>
        <taxon>Muroidea</taxon>
        <taxon>Muridae</taxon>
        <taxon>Murinae</taxon>
        <taxon>Mus</taxon>
        <taxon>Mus</taxon>
    </lineage>
</organism>
<dbReference type="Pfam" id="PF04819">
    <property type="entry name" value="DUF716"/>
    <property type="match status" value="1"/>
</dbReference>
<dbReference type="InterPro" id="IPR006904">
    <property type="entry name" value="DUF716"/>
</dbReference>
<dbReference type="EMBL" id="AK009997">
    <property type="protein sequence ID" value="BAB26633.1"/>
    <property type="molecule type" value="mRNA"/>
</dbReference>
<feature type="transmembrane region" description="Helical" evidence="6">
    <location>
        <begin position="161"/>
        <end position="180"/>
    </location>
</feature>
<feature type="transmembrane region" description="Helical" evidence="6">
    <location>
        <begin position="12"/>
        <end position="30"/>
    </location>
</feature>
<evidence type="ECO:0000256" key="5">
    <source>
        <dbReference type="ARBA" id="ARBA00023136"/>
    </source>
</evidence>
<name>Q9D6T4_MOUSE</name>
<reference evidence="7" key="2">
    <citation type="journal article" date="2000" name="Genome Res.">
        <title>Normalization and subtraction of cap-trapper-selected cDNAs to prepare full-length cDNA libraries for rapid discovery of new genes.</title>
        <authorList>
            <person name="Carninci P."/>
            <person name="Shibata Y."/>
            <person name="Hayatsu N."/>
            <person name="Sugahara Y."/>
            <person name="Shibata K."/>
            <person name="Itoh M."/>
            <person name="Konno H."/>
            <person name="Okazaki Y."/>
            <person name="Muramatsu M."/>
            <person name="Hayashizaki Y."/>
        </authorList>
    </citation>
    <scope>NUCLEOTIDE SEQUENCE</scope>
    <source>
        <strain evidence="7">C57BL/6J</strain>
        <tissue evidence="7">Tongue</tissue>
    </source>
</reference>
<evidence type="ECO:0000313" key="7">
    <source>
        <dbReference type="EMBL" id="BAB26633.1"/>
    </source>
</evidence>
<gene>
    <name evidence="8" type="primary">Teddm3</name>
    <name evidence="8" type="synonym">2310042E22Rik</name>
</gene>
<reference evidence="7" key="3">
    <citation type="journal article" date="2000" name="Genome Res.">
        <title>RIKEN integrated sequence analysis (RISA) system--384-format sequencing pipeline with 384 multicapillary sequencer.</title>
        <authorList>
            <person name="Shibata K."/>
            <person name="Itoh M."/>
            <person name="Aizawa K."/>
            <person name="Nagaoka S."/>
            <person name="Sasaki N."/>
            <person name="Carninci P."/>
            <person name="Konno H."/>
            <person name="Akiyama J."/>
            <person name="Nishi K."/>
            <person name="Kitsunai T."/>
            <person name="Tashiro H."/>
            <person name="Itoh M."/>
            <person name="Sumi N."/>
            <person name="Ishii Y."/>
            <person name="Nakamura S."/>
            <person name="Hazama M."/>
            <person name="Nishine T."/>
            <person name="Harada A."/>
            <person name="Yamamoto R."/>
            <person name="Matsumoto H."/>
            <person name="Sakaguchi S."/>
            <person name="Ikegami T."/>
            <person name="Kashiwagi K."/>
            <person name="Fujiwake S."/>
            <person name="Inoue K."/>
            <person name="Togawa Y."/>
            <person name="Izawa M."/>
            <person name="Ohara E."/>
            <person name="Watahiki M."/>
            <person name="Yoneda Y."/>
            <person name="Ishikawa T."/>
            <person name="Ozawa K."/>
            <person name="Tanaka T."/>
            <person name="Matsuura S."/>
            <person name="Kawai J."/>
            <person name="Okazaki Y."/>
            <person name="Muramatsu M."/>
            <person name="Inoue Y."/>
            <person name="Kira A."/>
            <person name="Hayashizaki Y."/>
        </authorList>
    </citation>
    <scope>NUCLEOTIDE SEQUENCE</scope>
    <source>
        <strain evidence="7">C57BL/6J</strain>
        <tissue evidence="7">Tongue</tissue>
    </source>
</reference>
<evidence type="ECO:0000256" key="3">
    <source>
        <dbReference type="ARBA" id="ARBA00022692"/>
    </source>
</evidence>
<dbReference type="AGR" id="MGI:1913811"/>
<feature type="transmembrane region" description="Helical" evidence="6">
    <location>
        <begin position="132"/>
        <end position="149"/>
    </location>
</feature>
<evidence type="ECO:0000256" key="6">
    <source>
        <dbReference type="SAM" id="Phobius"/>
    </source>
</evidence>
<reference evidence="7" key="4">
    <citation type="submission" date="2000-07" db="EMBL/GenBank/DDBJ databases">
        <authorList>
            <person name="Adachi J."/>
            <person name="Aizawa K."/>
            <person name="Akahira S."/>
            <person name="Akimura T."/>
            <person name="Arai A."/>
            <person name="Aono H."/>
            <person name="Arakawa T."/>
            <person name="Bono H."/>
            <person name="Carninci P."/>
            <person name="Fukuda S."/>
            <person name="Fukunishi Y."/>
            <person name="Furuno M."/>
            <person name="Hanagaki T."/>
            <person name="Hara A."/>
            <person name="Hayatsu N."/>
            <person name="Hiramoto K."/>
            <person name="Hiraoka T."/>
            <person name="Hori F."/>
            <person name="Imotani K."/>
            <person name="Ishii Y."/>
            <person name="Itoh M."/>
            <person name="Izawa M."/>
            <person name="Kasukawa T."/>
            <person name="Kato H."/>
            <person name="Kawai J."/>
            <person name="Kojima Y."/>
            <person name="Konno H."/>
            <person name="Kouda M."/>
            <person name="Koya S."/>
            <person name="Kurihara C."/>
            <person name="Matsuyama T."/>
            <person name="Miyazaki A."/>
            <person name="Nishi K."/>
            <person name="Nomura K."/>
            <person name="Numazaki R."/>
            <person name="Ohno M."/>
            <person name="Okazaki Y."/>
            <person name="Okido T."/>
            <person name="Owa C."/>
            <person name="Saito H."/>
            <person name="Saito R."/>
            <person name="Sakai C."/>
            <person name="Sakai K."/>
            <person name="Sano H."/>
            <person name="Sasaki D."/>
            <person name="Shibata K."/>
            <person name="Shibata Y."/>
            <person name="Shinagawa A."/>
            <person name="Shiraki T."/>
            <person name="Sogabe Y."/>
            <person name="Suzuki H."/>
            <person name="Tagami M."/>
            <person name="Tagawa A."/>
            <person name="Takahashi F."/>
            <person name="Tanaka T."/>
            <person name="Tejima Y."/>
            <person name="Toya T."/>
            <person name="Yamamura T."/>
            <person name="Yasunishi A."/>
            <person name="Yoshida K."/>
            <person name="Yoshino M."/>
            <person name="Muramatsu M."/>
            <person name="Hayashizaki Y."/>
        </authorList>
    </citation>
    <scope>NUCLEOTIDE SEQUENCE</scope>
    <source>
        <strain evidence="7">C57BL/6J</strain>
        <tissue evidence="7">Tongue</tissue>
    </source>
</reference>
<evidence type="ECO:0000313" key="8">
    <source>
        <dbReference type="MGI" id="MGI:1913811"/>
    </source>
</evidence>
<dbReference type="MGI" id="MGI:1913811">
    <property type="gene designation" value="Teddm3"/>
</dbReference>
<keyword evidence="3 6" id="KW-0812">Transmembrane</keyword>
<dbReference type="GO" id="GO:0016020">
    <property type="term" value="C:membrane"/>
    <property type="evidence" value="ECO:0007669"/>
    <property type="project" value="UniProtKB-SubCell"/>
</dbReference>
<feature type="transmembrane region" description="Helical" evidence="6">
    <location>
        <begin position="224"/>
        <end position="249"/>
    </location>
</feature>